<evidence type="ECO:0008006" key="3">
    <source>
        <dbReference type="Google" id="ProtNLM"/>
    </source>
</evidence>
<accession>A0A518AQY4</accession>
<dbReference type="EMBL" id="CP036278">
    <property type="protein sequence ID" value="QDU57125.1"/>
    <property type="molecule type" value="Genomic_DNA"/>
</dbReference>
<sequence>MAATAMMATLMVAVVVLIRSSYAVWQAHESDMQVAESAYAALRHIVRNARQASGVSAISASSDTTGNLSLTMDSGEIWHWQHDGSGQVLFGIDPASPTEPLAFNIDQLTFVGYEADGTTPTTVVEDIHSIKCAVQITLPAAGGTVRTVSCYAWIRTW</sequence>
<reference evidence="1 2" key="1">
    <citation type="submission" date="2019-02" db="EMBL/GenBank/DDBJ databases">
        <title>Deep-cultivation of Planctomycetes and their phenomic and genomic characterization uncovers novel biology.</title>
        <authorList>
            <person name="Wiegand S."/>
            <person name="Jogler M."/>
            <person name="Boedeker C."/>
            <person name="Pinto D."/>
            <person name="Vollmers J."/>
            <person name="Rivas-Marin E."/>
            <person name="Kohn T."/>
            <person name="Peeters S.H."/>
            <person name="Heuer A."/>
            <person name="Rast P."/>
            <person name="Oberbeckmann S."/>
            <person name="Bunk B."/>
            <person name="Jeske O."/>
            <person name="Meyerdierks A."/>
            <person name="Storesund J.E."/>
            <person name="Kallscheuer N."/>
            <person name="Luecker S."/>
            <person name="Lage O.M."/>
            <person name="Pohl T."/>
            <person name="Merkel B.J."/>
            <person name="Hornburger P."/>
            <person name="Mueller R.-W."/>
            <person name="Bruemmer F."/>
            <person name="Labrenz M."/>
            <person name="Spormann A.M."/>
            <person name="Op den Camp H."/>
            <person name="Overmann J."/>
            <person name="Amann R."/>
            <person name="Jetten M.S.M."/>
            <person name="Mascher T."/>
            <person name="Medema M.H."/>
            <person name="Devos D.P."/>
            <person name="Kaster A.-K."/>
            <person name="Ovreas L."/>
            <person name="Rohde M."/>
            <person name="Galperin M.Y."/>
            <person name="Jogler C."/>
        </authorList>
    </citation>
    <scope>NUCLEOTIDE SEQUENCE [LARGE SCALE GENOMIC DNA]</scope>
    <source>
        <strain evidence="1 2">Pan181</strain>
    </source>
</reference>
<evidence type="ECO:0000313" key="2">
    <source>
        <dbReference type="Proteomes" id="UP000315750"/>
    </source>
</evidence>
<dbReference type="AlphaFoldDB" id="A0A518AQY4"/>
<dbReference type="KEGG" id="amuc:Pan181_33390"/>
<dbReference type="Proteomes" id="UP000315750">
    <property type="component" value="Chromosome"/>
</dbReference>
<proteinExistence type="predicted"/>
<keyword evidence="2" id="KW-1185">Reference proteome</keyword>
<name>A0A518AQY4_9BACT</name>
<gene>
    <name evidence="1" type="ORF">Pan181_33390</name>
</gene>
<evidence type="ECO:0000313" key="1">
    <source>
        <dbReference type="EMBL" id="QDU57125.1"/>
    </source>
</evidence>
<protein>
    <recommendedName>
        <fullName evidence="3">General secretion pathway GspH domain-containing protein</fullName>
    </recommendedName>
</protein>
<organism evidence="1 2">
    <name type="scientific">Aeoliella mucimassa</name>
    <dbReference type="NCBI Taxonomy" id="2527972"/>
    <lineage>
        <taxon>Bacteria</taxon>
        <taxon>Pseudomonadati</taxon>
        <taxon>Planctomycetota</taxon>
        <taxon>Planctomycetia</taxon>
        <taxon>Pirellulales</taxon>
        <taxon>Lacipirellulaceae</taxon>
        <taxon>Aeoliella</taxon>
    </lineage>
</organism>